<evidence type="ECO:0000313" key="17">
    <source>
        <dbReference type="Proteomes" id="UP000321805"/>
    </source>
</evidence>
<dbReference type="Pfam" id="PF01113">
    <property type="entry name" value="DapB_N"/>
    <property type="match status" value="1"/>
</dbReference>
<evidence type="ECO:0000256" key="1">
    <source>
        <dbReference type="ARBA" id="ARBA00006642"/>
    </source>
</evidence>
<evidence type="ECO:0000256" key="12">
    <source>
        <dbReference type="ARBA" id="ARBA00049396"/>
    </source>
</evidence>
<gene>
    <name evidence="13" type="primary">dapB</name>
    <name evidence="16" type="ORF">FSW04_16060</name>
</gene>
<keyword evidence="6 13" id="KW-0560">Oxidoreductase</keyword>
<dbReference type="KEGG" id="bsol:FSW04_16060"/>
<dbReference type="GO" id="GO:0019877">
    <property type="term" value="P:diaminopimelate biosynthetic process"/>
    <property type="evidence" value="ECO:0007669"/>
    <property type="project" value="UniProtKB-UniRule"/>
</dbReference>
<dbReference type="FunFam" id="3.30.360.10:FF:000009">
    <property type="entry name" value="4-hydroxy-tetrahydrodipicolinate reductase"/>
    <property type="match status" value="1"/>
</dbReference>
<dbReference type="PIRSF" id="PIRSF000161">
    <property type="entry name" value="DHPR"/>
    <property type="match status" value="1"/>
</dbReference>
<evidence type="ECO:0000259" key="15">
    <source>
        <dbReference type="Pfam" id="PF05173"/>
    </source>
</evidence>
<dbReference type="SUPFAM" id="SSF51735">
    <property type="entry name" value="NAD(P)-binding Rossmann-fold domains"/>
    <property type="match status" value="1"/>
</dbReference>
<feature type="binding site" evidence="13">
    <location>
        <begin position="81"/>
        <end position="83"/>
    </location>
    <ligand>
        <name>NAD(+)</name>
        <dbReference type="ChEBI" id="CHEBI:57540"/>
    </ligand>
</feature>
<dbReference type="PANTHER" id="PTHR20836">
    <property type="entry name" value="DIHYDRODIPICOLINATE REDUCTASE"/>
    <property type="match status" value="1"/>
</dbReference>
<evidence type="ECO:0000256" key="13">
    <source>
        <dbReference type="HAMAP-Rule" id="MF_00102"/>
    </source>
</evidence>
<dbReference type="HAMAP" id="MF_00102">
    <property type="entry name" value="DapB"/>
    <property type="match status" value="1"/>
</dbReference>
<comment type="subcellular location">
    <subcellularLocation>
        <location evidence="13">Cytoplasm</location>
    </subcellularLocation>
</comment>
<dbReference type="InterPro" id="IPR023940">
    <property type="entry name" value="DHDPR_bac"/>
</dbReference>
<evidence type="ECO:0000256" key="3">
    <source>
        <dbReference type="ARBA" id="ARBA00022605"/>
    </source>
</evidence>
<feature type="domain" description="Dihydrodipicolinate reductase N-terminal" evidence="14">
    <location>
        <begin position="6"/>
        <end position="91"/>
    </location>
</feature>
<feature type="binding site" evidence="13">
    <location>
        <begin position="142"/>
        <end position="143"/>
    </location>
    <ligand>
        <name>(S)-2,3,4,5-tetrahydrodipicolinate</name>
        <dbReference type="ChEBI" id="CHEBI:16845"/>
    </ligand>
</feature>
<dbReference type="Gene3D" id="3.30.360.10">
    <property type="entry name" value="Dihydrodipicolinate Reductase, domain 2"/>
    <property type="match status" value="2"/>
</dbReference>
<feature type="active site" description="Proton donor/acceptor" evidence="13">
    <location>
        <position position="132"/>
    </location>
</feature>
<feature type="binding site" evidence="13">
    <location>
        <position position="133"/>
    </location>
    <ligand>
        <name>(S)-2,3,4,5-tetrahydrodipicolinate</name>
        <dbReference type="ChEBI" id="CHEBI:16845"/>
    </ligand>
</feature>
<keyword evidence="2 13" id="KW-0963">Cytoplasm</keyword>
<keyword evidence="7 13" id="KW-0520">NAD</keyword>
<comment type="caution">
    <text evidence="13">Lacks conserved residue(s) required for the propagation of feature annotation.</text>
</comment>
<keyword evidence="17" id="KW-1185">Reference proteome</keyword>
<accession>A0A5B8U759</accession>
<evidence type="ECO:0000313" key="16">
    <source>
        <dbReference type="EMBL" id="QEC48936.1"/>
    </source>
</evidence>
<dbReference type="EC" id="1.17.1.8" evidence="10 13"/>
<dbReference type="GO" id="GO:0005829">
    <property type="term" value="C:cytosol"/>
    <property type="evidence" value="ECO:0007669"/>
    <property type="project" value="TreeGrafter"/>
</dbReference>
<dbReference type="GO" id="GO:0009089">
    <property type="term" value="P:lysine biosynthetic process via diaminopimelate"/>
    <property type="evidence" value="ECO:0007669"/>
    <property type="project" value="UniProtKB-UniRule"/>
</dbReference>
<evidence type="ECO:0000256" key="6">
    <source>
        <dbReference type="ARBA" id="ARBA00023002"/>
    </source>
</evidence>
<dbReference type="GO" id="GO:0008839">
    <property type="term" value="F:4-hydroxy-tetrahydrodipicolinate reductase"/>
    <property type="evidence" value="ECO:0007669"/>
    <property type="project" value="UniProtKB-EC"/>
</dbReference>
<dbReference type="GO" id="GO:0016726">
    <property type="term" value="F:oxidoreductase activity, acting on CH or CH2 groups, NAD or NADP as acceptor"/>
    <property type="evidence" value="ECO:0007669"/>
    <property type="project" value="UniProtKB-UniRule"/>
</dbReference>
<dbReference type="AlphaFoldDB" id="A0A5B8U759"/>
<evidence type="ECO:0000259" key="14">
    <source>
        <dbReference type="Pfam" id="PF01113"/>
    </source>
</evidence>
<comment type="pathway">
    <text evidence="9 13">Amino-acid biosynthesis; L-lysine biosynthesis via DAP pathway; (S)-tetrahydrodipicolinate from L-aspartate: step 4/4.</text>
</comment>
<keyword evidence="4 13" id="KW-0521">NADP</keyword>
<dbReference type="PROSITE" id="PS01298">
    <property type="entry name" value="DAPB"/>
    <property type="match status" value="1"/>
</dbReference>
<dbReference type="PANTHER" id="PTHR20836:SF0">
    <property type="entry name" value="4-HYDROXY-TETRAHYDRODIPICOLINATE REDUCTASE 1, CHLOROPLASTIC-RELATED"/>
    <property type="match status" value="1"/>
</dbReference>
<evidence type="ECO:0000256" key="7">
    <source>
        <dbReference type="ARBA" id="ARBA00023027"/>
    </source>
</evidence>
<organism evidence="16 17">
    <name type="scientific">Baekduia soli</name>
    <dbReference type="NCBI Taxonomy" id="496014"/>
    <lineage>
        <taxon>Bacteria</taxon>
        <taxon>Bacillati</taxon>
        <taxon>Actinomycetota</taxon>
        <taxon>Thermoleophilia</taxon>
        <taxon>Solirubrobacterales</taxon>
        <taxon>Baekduiaceae</taxon>
        <taxon>Baekduia</taxon>
    </lineage>
</organism>
<dbReference type="SUPFAM" id="SSF55347">
    <property type="entry name" value="Glyceraldehyde-3-phosphate dehydrogenase-like, C-terminal domain"/>
    <property type="match status" value="1"/>
</dbReference>
<comment type="catalytic activity">
    <reaction evidence="12 13">
        <text>(S)-2,3,4,5-tetrahydrodipicolinate + NAD(+) + H2O = (2S,4S)-4-hydroxy-2,3,4,5-tetrahydrodipicolinate + NADH + H(+)</text>
        <dbReference type="Rhea" id="RHEA:35323"/>
        <dbReference type="ChEBI" id="CHEBI:15377"/>
        <dbReference type="ChEBI" id="CHEBI:15378"/>
        <dbReference type="ChEBI" id="CHEBI:16845"/>
        <dbReference type="ChEBI" id="CHEBI:57540"/>
        <dbReference type="ChEBI" id="CHEBI:57945"/>
        <dbReference type="ChEBI" id="CHEBI:67139"/>
        <dbReference type="EC" id="1.17.1.8"/>
    </reaction>
</comment>
<evidence type="ECO:0000256" key="2">
    <source>
        <dbReference type="ARBA" id="ARBA00022490"/>
    </source>
</evidence>
<dbReference type="OrthoDB" id="9790352at2"/>
<dbReference type="InterPro" id="IPR036291">
    <property type="entry name" value="NAD(P)-bd_dom_sf"/>
</dbReference>
<comment type="catalytic activity">
    <reaction evidence="11 13">
        <text>(S)-2,3,4,5-tetrahydrodipicolinate + NADP(+) + H2O = (2S,4S)-4-hydroxy-2,3,4,5-tetrahydrodipicolinate + NADPH + H(+)</text>
        <dbReference type="Rhea" id="RHEA:35331"/>
        <dbReference type="ChEBI" id="CHEBI:15377"/>
        <dbReference type="ChEBI" id="CHEBI:15378"/>
        <dbReference type="ChEBI" id="CHEBI:16845"/>
        <dbReference type="ChEBI" id="CHEBI:57783"/>
        <dbReference type="ChEBI" id="CHEBI:58349"/>
        <dbReference type="ChEBI" id="CHEBI:67139"/>
        <dbReference type="EC" id="1.17.1.8"/>
    </reaction>
</comment>
<comment type="function">
    <text evidence="13">Catalyzes the conversion of 4-hydroxy-tetrahydrodipicolinate (HTPA) to tetrahydrodipicolinate.</text>
</comment>
<comment type="subunit">
    <text evidence="13">Homotetramer.</text>
</comment>
<dbReference type="InterPro" id="IPR022664">
    <property type="entry name" value="DapB_N_CS"/>
</dbReference>
<dbReference type="UniPathway" id="UPA00034">
    <property type="reaction ID" value="UER00018"/>
</dbReference>
<dbReference type="CDD" id="cd02274">
    <property type="entry name" value="DHDPR_N"/>
    <property type="match status" value="1"/>
</dbReference>
<feature type="active site" description="Proton donor" evidence="13">
    <location>
        <position position="136"/>
    </location>
</feature>
<comment type="caution">
    <text evidence="13">Was originally thought to be a dihydrodipicolinate reductase (DHDPR), catalyzing the conversion of dihydrodipicolinate to tetrahydrodipicolinate. However, it was shown in E.coli that the substrate of the enzymatic reaction is not dihydrodipicolinate (DHDP) but in fact (2S,4S)-4-hydroxy-2,3,4,5-tetrahydrodipicolinic acid (HTPA), the product released by the DapA-catalyzed reaction.</text>
</comment>
<evidence type="ECO:0000256" key="11">
    <source>
        <dbReference type="ARBA" id="ARBA00049080"/>
    </source>
</evidence>
<dbReference type="EMBL" id="CP042430">
    <property type="protein sequence ID" value="QEC48936.1"/>
    <property type="molecule type" value="Genomic_DNA"/>
</dbReference>
<evidence type="ECO:0000256" key="9">
    <source>
        <dbReference type="ARBA" id="ARBA00037922"/>
    </source>
</evidence>
<keyword evidence="5 13" id="KW-0220">Diaminopimelate biosynthesis</keyword>
<dbReference type="Proteomes" id="UP000321805">
    <property type="component" value="Chromosome"/>
</dbReference>
<feature type="binding site" evidence="13">
    <location>
        <position position="36"/>
    </location>
    <ligand>
        <name>NADP(+)</name>
        <dbReference type="ChEBI" id="CHEBI:58349"/>
    </ligand>
</feature>
<dbReference type="GO" id="GO:0051287">
    <property type="term" value="F:NAD binding"/>
    <property type="evidence" value="ECO:0007669"/>
    <property type="project" value="UniProtKB-UniRule"/>
</dbReference>
<feature type="binding site" evidence="13">
    <location>
        <begin position="12"/>
        <end position="17"/>
    </location>
    <ligand>
        <name>NAD(+)</name>
        <dbReference type="ChEBI" id="CHEBI:57540"/>
    </ligand>
</feature>
<name>A0A5B8U759_9ACTN</name>
<sequence length="223" mass="23137">MTGGVIRVGVAGAAGRVGQAICAGVEAAGDLVLAGRADPALDTPLASILGDCDVVVDFTRPDTALDNALACVTAGVHVVIGTTGFDPAPLAERRGPGNAFLAPNFAIGAVLMMRFAVEASRHMARAEIIELHHDAKLDAPSGTARRTAELMEGDVPIHSVRLPGLVAHQEVILGDVGQTLTIRHDSTDRTSFVPGVLLAVRHVARQDEPLVVGLERLLFPDAA</sequence>
<evidence type="ECO:0000256" key="4">
    <source>
        <dbReference type="ARBA" id="ARBA00022857"/>
    </source>
</evidence>
<feature type="domain" description="Dihydrodipicolinate reductase C-terminal" evidence="15">
    <location>
        <begin position="108"/>
        <end position="218"/>
    </location>
</feature>
<dbReference type="InterPro" id="IPR000846">
    <property type="entry name" value="DapB_N"/>
</dbReference>
<feature type="binding site" evidence="13">
    <location>
        <begin position="102"/>
        <end position="105"/>
    </location>
    <ligand>
        <name>NAD(+)</name>
        <dbReference type="ChEBI" id="CHEBI:57540"/>
    </ligand>
</feature>
<dbReference type="Gene3D" id="3.40.50.720">
    <property type="entry name" value="NAD(P)-binding Rossmann-like Domain"/>
    <property type="match status" value="2"/>
</dbReference>
<comment type="similarity">
    <text evidence="1 13">Belongs to the DapB family.</text>
</comment>
<protein>
    <recommendedName>
        <fullName evidence="10 13">4-hydroxy-tetrahydrodipicolinate reductase</fullName>
        <shortName evidence="13">HTPA reductase</shortName>
        <ecNumber evidence="10 13">1.17.1.8</ecNumber>
    </recommendedName>
</protein>
<reference evidence="16 17" key="1">
    <citation type="journal article" date="2018" name="J. Microbiol.">
        <title>Baekduia soli gen. nov., sp. nov., a novel bacterium isolated from the soil of Baekdu Mountain and proposal of a novel family name, Baekduiaceae fam. nov.</title>
        <authorList>
            <person name="An D.S."/>
            <person name="Siddiqi M.Z."/>
            <person name="Kim K.H."/>
            <person name="Yu H.S."/>
            <person name="Im W.T."/>
        </authorList>
    </citation>
    <scope>NUCLEOTIDE SEQUENCE [LARGE SCALE GENOMIC DNA]</scope>
    <source>
        <strain evidence="16 17">BR7-21</strain>
    </source>
</reference>
<keyword evidence="3 13" id="KW-0028">Amino-acid biosynthesis</keyword>
<keyword evidence="8 13" id="KW-0457">Lysine biosynthesis</keyword>
<evidence type="ECO:0000256" key="5">
    <source>
        <dbReference type="ARBA" id="ARBA00022915"/>
    </source>
</evidence>
<proteinExistence type="inferred from homology"/>
<evidence type="ECO:0000256" key="10">
    <source>
        <dbReference type="ARBA" id="ARBA00038983"/>
    </source>
</evidence>
<evidence type="ECO:0000256" key="8">
    <source>
        <dbReference type="ARBA" id="ARBA00023154"/>
    </source>
</evidence>
<dbReference type="InterPro" id="IPR022663">
    <property type="entry name" value="DapB_C"/>
</dbReference>
<dbReference type="GO" id="GO:0050661">
    <property type="term" value="F:NADP binding"/>
    <property type="evidence" value="ECO:0007669"/>
    <property type="project" value="UniProtKB-UniRule"/>
</dbReference>
<dbReference type="Pfam" id="PF05173">
    <property type="entry name" value="DapB_C"/>
    <property type="match status" value="1"/>
</dbReference>